<reference evidence="1" key="1">
    <citation type="journal article" date="2019" name="Sci. Rep.">
        <title>Draft genome of Tanacetum cinerariifolium, the natural source of mosquito coil.</title>
        <authorList>
            <person name="Yamashiro T."/>
            <person name="Shiraishi A."/>
            <person name="Satake H."/>
            <person name="Nakayama K."/>
        </authorList>
    </citation>
    <scope>NUCLEOTIDE SEQUENCE</scope>
</reference>
<organism evidence="1">
    <name type="scientific">Tanacetum cinerariifolium</name>
    <name type="common">Dalmatian daisy</name>
    <name type="synonym">Chrysanthemum cinerariifolium</name>
    <dbReference type="NCBI Taxonomy" id="118510"/>
    <lineage>
        <taxon>Eukaryota</taxon>
        <taxon>Viridiplantae</taxon>
        <taxon>Streptophyta</taxon>
        <taxon>Embryophyta</taxon>
        <taxon>Tracheophyta</taxon>
        <taxon>Spermatophyta</taxon>
        <taxon>Magnoliopsida</taxon>
        <taxon>eudicotyledons</taxon>
        <taxon>Gunneridae</taxon>
        <taxon>Pentapetalae</taxon>
        <taxon>asterids</taxon>
        <taxon>campanulids</taxon>
        <taxon>Asterales</taxon>
        <taxon>Asteraceae</taxon>
        <taxon>Asteroideae</taxon>
        <taxon>Anthemideae</taxon>
        <taxon>Anthemidinae</taxon>
        <taxon>Tanacetum</taxon>
    </lineage>
</organism>
<protein>
    <submittedName>
        <fullName evidence="1">Uncharacterized protein</fullName>
    </submittedName>
</protein>
<accession>A0A699IAE8</accession>
<name>A0A699IAE8_TANCI</name>
<dbReference type="AlphaFoldDB" id="A0A699IAE8"/>
<comment type="caution">
    <text evidence="1">The sequence shown here is derived from an EMBL/GenBank/DDBJ whole genome shotgun (WGS) entry which is preliminary data.</text>
</comment>
<sequence>MCIQGDARDAYVVSPVEYLHKTYVKYVTEYVYMQVVFNPTLVPSTKLLCSTKEIIALEQALTFGISKMKIISQ</sequence>
<evidence type="ECO:0000313" key="1">
    <source>
        <dbReference type="EMBL" id="GEZ26133.1"/>
    </source>
</evidence>
<proteinExistence type="predicted"/>
<dbReference type="EMBL" id="BKCJ010258350">
    <property type="protein sequence ID" value="GEZ26133.1"/>
    <property type="molecule type" value="Genomic_DNA"/>
</dbReference>
<gene>
    <name evidence="1" type="ORF">Tci_498106</name>
</gene>